<gene>
    <name evidence="2" type="ORF">GCM10022421_20180</name>
</gene>
<dbReference type="EMBL" id="BAABDS010000032">
    <property type="protein sequence ID" value="GAA3712886.1"/>
    <property type="molecule type" value="Genomic_DNA"/>
</dbReference>
<evidence type="ECO:0000313" key="2">
    <source>
        <dbReference type="EMBL" id="GAA3712886.1"/>
    </source>
</evidence>
<sequence length="63" mass="6689">MKAMIALMLTAVFTIAMVPAQAATVSANTGIITQTLSMGDGVDSRHCMLMKKRGMKAPGYCRP</sequence>
<comment type="caution">
    <text evidence="2">The sequence shown here is derived from an EMBL/GenBank/DDBJ whole genome shotgun (WGS) entry which is preliminary data.</text>
</comment>
<keyword evidence="1" id="KW-0732">Signal</keyword>
<evidence type="ECO:0000256" key="1">
    <source>
        <dbReference type="SAM" id="SignalP"/>
    </source>
</evidence>
<dbReference type="RefSeq" id="WP_298718729.1">
    <property type="nucleotide sequence ID" value="NZ_BAABDS010000032.1"/>
</dbReference>
<dbReference type="Proteomes" id="UP001501479">
    <property type="component" value="Unassembled WGS sequence"/>
</dbReference>
<feature type="chain" id="PRO_5046965261" evidence="1">
    <location>
        <begin position="23"/>
        <end position="63"/>
    </location>
</feature>
<organism evidence="2 3">
    <name type="scientific">Oceanisphaera sediminis</name>
    <dbReference type="NCBI Taxonomy" id="981381"/>
    <lineage>
        <taxon>Bacteria</taxon>
        <taxon>Pseudomonadati</taxon>
        <taxon>Pseudomonadota</taxon>
        <taxon>Gammaproteobacteria</taxon>
        <taxon>Aeromonadales</taxon>
        <taxon>Aeromonadaceae</taxon>
        <taxon>Oceanisphaera</taxon>
    </lineage>
</organism>
<proteinExistence type="predicted"/>
<protein>
    <submittedName>
        <fullName evidence="2">Uncharacterized protein</fullName>
    </submittedName>
</protein>
<keyword evidence="3" id="KW-1185">Reference proteome</keyword>
<reference evidence="3" key="1">
    <citation type="journal article" date="2019" name="Int. J. Syst. Evol. Microbiol.">
        <title>The Global Catalogue of Microorganisms (GCM) 10K type strain sequencing project: providing services to taxonomists for standard genome sequencing and annotation.</title>
        <authorList>
            <consortium name="The Broad Institute Genomics Platform"/>
            <consortium name="The Broad Institute Genome Sequencing Center for Infectious Disease"/>
            <person name="Wu L."/>
            <person name="Ma J."/>
        </authorList>
    </citation>
    <scope>NUCLEOTIDE SEQUENCE [LARGE SCALE GENOMIC DNA]</scope>
    <source>
        <strain evidence="3">JCM 17329</strain>
    </source>
</reference>
<accession>A0ABP7E436</accession>
<evidence type="ECO:0000313" key="3">
    <source>
        <dbReference type="Proteomes" id="UP001501479"/>
    </source>
</evidence>
<name>A0ABP7E436_9GAMM</name>
<feature type="signal peptide" evidence="1">
    <location>
        <begin position="1"/>
        <end position="22"/>
    </location>
</feature>